<keyword evidence="3" id="KW-1185">Reference proteome</keyword>
<comment type="caution">
    <text evidence="2">The sequence shown here is derived from an EMBL/GenBank/DDBJ whole genome shotgun (WGS) entry which is preliminary data.</text>
</comment>
<dbReference type="EMBL" id="NCKW01020163">
    <property type="protein sequence ID" value="POM58750.1"/>
    <property type="molecule type" value="Genomic_DNA"/>
</dbReference>
<evidence type="ECO:0000256" key="1">
    <source>
        <dbReference type="SAM" id="SignalP"/>
    </source>
</evidence>
<dbReference type="Proteomes" id="UP000237271">
    <property type="component" value="Unassembled WGS sequence"/>
</dbReference>
<gene>
    <name evidence="2" type="ORF">PHPALM_36564</name>
</gene>
<accession>A0A2P4WZM5</accession>
<evidence type="ECO:0000313" key="2">
    <source>
        <dbReference type="EMBL" id="POM58750.1"/>
    </source>
</evidence>
<organism evidence="2 3">
    <name type="scientific">Phytophthora palmivora</name>
    <dbReference type="NCBI Taxonomy" id="4796"/>
    <lineage>
        <taxon>Eukaryota</taxon>
        <taxon>Sar</taxon>
        <taxon>Stramenopiles</taxon>
        <taxon>Oomycota</taxon>
        <taxon>Peronosporomycetes</taxon>
        <taxon>Peronosporales</taxon>
        <taxon>Peronosporaceae</taxon>
        <taxon>Phytophthora</taxon>
    </lineage>
</organism>
<reference evidence="2 3" key="1">
    <citation type="journal article" date="2017" name="Genome Biol. Evol.">
        <title>Phytophthora megakarya and P. palmivora, closely related causal agents of cacao black pod rot, underwent increases in genome sizes and gene numbers by different mechanisms.</title>
        <authorList>
            <person name="Ali S.S."/>
            <person name="Shao J."/>
            <person name="Lary D.J."/>
            <person name="Kronmiller B."/>
            <person name="Shen D."/>
            <person name="Strem M.D."/>
            <person name="Amoako-Attah I."/>
            <person name="Akrofi A.Y."/>
            <person name="Begoude B.A."/>
            <person name="Ten Hoopen G.M."/>
            <person name="Coulibaly K."/>
            <person name="Kebe B.I."/>
            <person name="Melnick R.L."/>
            <person name="Guiltinan M.J."/>
            <person name="Tyler B.M."/>
            <person name="Meinhardt L.W."/>
            <person name="Bailey B.A."/>
        </authorList>
    </citation>
    <scope>NUCLEOTIDE SEQUENCE [LARGE SCALE GENOMIC DNA]</scope>
    <source>
        <strain evidence="3">sbr112.9</strain>
    </source>
</reference>
<protein>
    <submittedName>
        <fullName evidence="2">Secreted RxLR effector peptide protein</fullName>
    </submittedName>
</protein>
<feature type="chain" id="PRO_5015162158" evidence="1">
    <location>
        <begin position="24"/>
        <end position="415"/>
    </location>
</feature>
<sequence length="415" mass="43977">MRYTFLALIVAMIVIISDGFTSAENVQIIDNRRLRISARVQEERGFDALSKLVPNLMGGDDALAKLSKIFRNPNSRFHIADDEVAKMSVLVKKANAGNGVTMTDDEVAKFAMTFAVAKQTAQLSDDQVYKLSNSIAHSNKLKEAAKVSDDEVVKVSEMFKKANAGTTGGALFTDDVGKAFTAAQKEASLSDDQVSQLSKIFSNADIADDALKLTDDELSKMMGLIKKANADDGIVLADDELAKFAIAFGSAQKSAKITDDQVLKLSKMIAGSKKVKEAVTVSDGEVAKVSEVFKNANAGALGGAKFTDDELAKISKGFALAQKEAGISDIQMANLAKLFAGAKQATATSDENVLKLSQQLALVVQKDEKSWSTLKKVIVSVLGITIGGAVIYGTVKLTTKDSASVAPTTTTSGEA</sequence>
<feature type="signal peptide" evidence="1">
    <location>
        <begin position="1"/>
        <end position="23"/>
    </location>
</feature>
<evidence type="ECO:0000313" key="3">
    <source>
        <dbReference type="Proteomes" id="UP000237271"/>
    </source>
</evidence>
<dbReference type="AlphaFoldDB" id="A0A2P4WZM5"/>
<proteinExistence type="predicted"/>
<name>A0A2P4WZM5_9STRA</name>
<keyword evidence="1" id="KW-0732">Signal</keyword>